<dbReference type="EMBL" id="LXQA011405728">
    <property type="protein sequence ID" value="MCI96085.1"/>
    <property type="molecule type" value="Genomic_DNA"/>
</dbReference>
<comment type="caution">
    <text evidence="2">The sequence shown here is derived from an EMBL/GenBank/DDBJ whole genome shotgun (WGS) entry which is preliminary data.</text>
</comment>
<evidence type="ECO:0000313" key="2">
    <source>
        <dbReference type="EMBL" id="MCI96085.1"/>
    </source>
</evidence>
<evidence type="ECO:0000256" key="1">
    <source>
        <dbReference type="SAM" id="MobiDB-lite"/>
    </source>
</evidence>
<keyword evidence="3" id="KW-1185">Reference proteome</keyword>
<dbReference type="AlphaFoldDB" id="A0A392WB84"/>
<organism evidence="2 3">
    <name type="scientific">Trifolium medium</name>
    <dbReference type="NCBI Taxonomy" id="97028"/>
    <lineage>
        <taxon>Eukaryota</taxon>
        <taxon>Viridiplantae</taxon>
        <taxon>Streptophyta</taxon>
        <taxon>Embryophyta</taxon>
        <taxon>Tracheophyta</taxon>
        <taxon>Spermatophyta</taxon>
        <taxon>Magnoliopsida</taxon>
        <taxon>eudicotyledons</taxon>
        <taxon>Gunneridae</taxon>
        <taxon>Pentapetalae</taxon>
        <taxon>rosids</taxon>
        <taxon>fabids</taxon>
        <taxon>Fabales</taxon>
        <taxon>Fabaceae</taxon>
        <taxon>Papilionoideae</taxon>
        <taxon>50 kb inversion clade</taxon>
        <taxon>NPAAA clade</taxon>
        <taxon>Hologalegina</taxon>
        <taxon>IRL clade</taxon>
        <taxon>Trifolieae</taxon>
        <taxon>Trifolium</taxon>
    </lineage>
</organism>
<protein>
    <submittedName>
        <fullName evidence="2">Uncharacterized protein</fullName>
    </submittedName>
</protein>
<reference evidence="2 3" key="1">
    <citation type="journal article" date="2018" name="Front. Plant Sci.">
        <title>Red Clover (Trifolium pratense) and Zigzag Clover (T. medium) - A Picture of Genomic Similarities and Differences.</title>
        <authorList>
            <person name="Dluhosova J."/>
            <person name="Istvanek J."/>
            <person name="Nedelnik J."/>
            <person name="Repkova J."/>
        </authorList>
    </citation>
    <scope>NUCLEOTIDE SEQUENCE [LARGE SCALE GENOMIC DNA]</scope>
    <source>
        <strain evidence="3">cv. 10/8</strain>
        <tissue evidence="2">Leaf</tissue>
    </source>
</reference>
<evidence type="ECO:0000313" key="3">
    <source>
        <dbReference type="Proteomes" id="UP000265520"/>
    </source>
</evidence>
<feature type="non-terminal residue" evidence="2">
    <location>
        <position position="1"/>
    </location>
</feature>
<sequence>QWKSTAEIAQHHAVLGEDPDP</sequence>
<dbReference type="Proteomes" id="UP000265520">
    <property type="component" value="Unassembled WGS sequence"/>
</dbReference>
<feature type="region of interest" description="Disordered" evidence="1">
    <location>
        <begin position="1"/>
        <end position="21"/>
    </location>
</feature>
<name>A0A392WB84_9FABA</name>
<proteinExistence type="predicted"/>
<accession>A0A392WB84</accession>